<dbReference type="GO" id="GO:0044611">
    <property type="term" value="C:nuclear pore inner ring"/>
    <property type="evidence" value="ECO:0007669"/>
    <property type="project" value="TreeGrafter"/>
</dbReference>
<evidence type="ECO:0008006" key="10">
    <source>
        <dbReference type="Google" id="ProtNLM"/>
    </source>
</evidence>
<evidence type="ECO:0000256" key="3">
    <source>
        <dbReference type="ARBA" id="ARBA00022448"/>
    </source>
</evidence>
<dbReference type="FunFam" id="1.20.58.1780:FF:000003">
    <property type="entry name" value="Non-repetitive nucleoporin, putative"/>
    <property type="match status" value="1"/>
</dbReference>
<dbReference type="EMBL" id="SWKU01000016">
    <property type="protein sequence ID" value="KAF2999751.1"/>
    <property type="molecule type" value="Genomic_DNA"/>
</dbReference>
<dbReference type="InterPro" id="IPR042538">
    <property type="entry name" value="Nucleoporin_Nup155_C_3"/>
</dbReference>
<evidence type="ECO:0000256" key="2">
    <source>
        <dbReference type="ARBA" id="ARBA00007373"/>
    </source>
</evidence>
<dbReference type="GO" id="GO:0006405">
    <property type="term" value="P:RNA export from nucleus"/>
    <property type="evidence" value="ECO:0007669"/>
    <property type="project" value="TreeGrafter"/>
</dbReference>
<feature type="compositionally biased region" description="Polar residues" evidence="5">
    <location>
        <begin position="1"/>
        <end position="10"/>
    </location>
</feature>
<feature type="compositionally biased region" description="Low complexity" evidence="5">
    <location>
        <begin position="36"/>
        <end position="60"/>
    </location>
</feature>
<comment type="caution">
    <text evidence="8">The sequence shown here is derived from an EMBL/GenBank/DDBJ whole genome shotgun (WGS) entry which is preliminary data.</text>
</comment>
<keyword evidence="4" id="KW-0539">Nucleus</keyword>
<dbReference type="InterPro" id="IPR042533">
    <property type="entry name" value="Nucleoporin_Nup155_C_1"/>
</dbReference>
<feature type="domain" description="Nucleoporin Nup133/Nup155-like C-terminal" evidence="6">
    <location>
        <begin position="659"/>
        <end position="1331"/>
    </location>
</feature>
<dbReference type="Proteomes" id="UP000801428">
    <property type="component" value="Unassembled WGS sequence"/>
</dbReference>
<dbReference type="InterPro" id="IPR014908">
    <property type="entry name" value="Nucleoporin_Nup133/Nup155_N"/>
</dbReference>
<evidence type="ECO:0000313" key="8">
    <source>
        <dbReference type="EMBL" id="KAF2999751.1"/>
    </source>
</evidence>
<dbReference type="Gene3D" id="1.25.40.440">
    <property type="entry name" value="Nucleoporin, helical domain, central subdomain"/>
    <property type="match status" value="1"/>
</dbReference>
<dbReference type="InterPro" id="IPR004870">
    <property type="entry name" value="Nucleoporin_Nup155"/>
</dbReference>
<accession>A0A9P4TA12</accession>
<evidence type="ECO:0000256" key="4">
    <source>
        <dbReference type="ARBA" id="ARBA00023242"/>
    </source>
</evidence>
<dbReference type="GO" id="GO:0036228">
    <property type="term" value="P:protein localization to nuclear inner membrane"/>
    <property type="evidence" value="ECO:0007669"/>
    <property type="project" value="TreeGrafter"/>
</dbReference>
<dbReference type="Pfam" id="PF08801">
    <property type="entry name" value="Nucleoporin_N"/>
    <property type="match status" value="1"/>
</dbReference>
<protein>
    <recommendedName>
        <fullName evidence="10">Nucleoporin</fullName>
    </recommendedName>
</protein>
<evidence type="ECO:0000256" key="1">
    <source>
        <dbReference type="ARBA" id="ARBA00004123"/>
    </source>
</evidence>
<dbReference type="PANTHER" id="PTHR10350">
    <property type="entry name" value="NUCLEAR PORE COMPLEX PROTEIN NUP155"/>
    <property type="match status" value="1"/>
</dbReference>
<dbReference type="GO" id="GO:0017056">
    <property type="term" value="F:structural constituent of nuclear pore"/>
    <property type="evidence" value="ECO:0007669"/>
    <property type="project" value="InterPro"/>
</dbReference>
<comment type="subcellular location">
    <subcellularLocation>
        <location evidence="1">Nucleus</location>
    </subcellularLocation>
</comment>
<organism evidence="8 9">
    <name type="scientific">Curvularia kusanoi</name>
    <name type="common">Cochliobolus kusanoi</name>
    <dbReference type="NCBI Taxonomy" id="90978"/>
    <lineage>
        <taxon>Eukaryota</taxon>
        <taxon>Fungi</taxon>
        <taxon>Dikarya</taxon>
        <taxon>Ascomycota</taxon>
        <taxon>Pezizomycotina</taxon>
        <taxon>Dothideomycetes</taxon>
        <taxon>Pleosporomycetidae</taxon>
        <taxon>Pleosporales</taxon>
        <taxon>Pleosporineae</taxon>
        <taxon>Pleosporaceae</taxon>
        <taxon>Curvularia</taxon>
    </lineage>
</organism>
<proteinExistence type="inferred from homology"/>
<dbReference type="InterPro" id="IPR042537">
    <property type="entry name" value="Nucleoporin_Nup155_C_2"/>
</dbReference>
<name>A0A9P4TA12_CURKU</name>
<dbReference type="FunFam" id="1.25.40.440:FF:000001">
    <property type="entry name" value="Nuclear pore complex subunit"/>
    <property type="match status" value="1"/>
</dbReference>
<evidence type="ECO:0000259" key="7">
    <source>
        <dbReference type="Pfam" id="PF08801"/>
    </source>
</evidence>
<dbReference type="Gene3D" id="1.20.58.1780">
    <property type="match status" value="1"/>
</dbReference>
<feature type="compositionally biased region" description="Polar residues" evidence="5">
    <location>
        <begin position="424"/>
        <end position="436"/>
    </location>
</feature>
<dbReference type="PANTHER" id="PTHR10350:SF6">
    <property type="entry name" value="NUCLEAR PORE COMPLEX PROTEIN NUP155"/>
    <property type="match status" value="1"/>
</dbReference>
<comment type="similarity">
    <text evidence="2">Belongs to the non-repetitive/WGA-negative nucleoporin family.</text>
</comment>
<keyword evidence="9" id="KW-1185">Reference proteome</keyword>
<dbReference type="Gene3D" id="1.25.40.450">
    <property type="entry name" value="Nucleoporin, helical domain, N-terminal subdomain"/>
    <property type="match status" value="1"/>
</dbReference>
<keyword evidence="3" id="KW-0813">Transport</keyword>
<dbReference type="InterPro" id="IPR007187">
    <property type="entry name" value="Nucleoporin_Nup133/Nup155_C"/>
</dbReference>
<dbReference type="GO" id="GO:0006606">
    <property type="term" value="P:protein import into nucleus"/>
    <property type="evidence" value="ECO:0007669"/>
    <property type="project" value="TreeGrafter"/>
</dbReference>
<dbReference type="Gene3D" id="1.20.120.1880">
    <property type="entry name" value="Nucleoporin, helical C-terminal domain"/>
    <property type="match status" value="1"/>
</dbReference>
<feature type="region of interest" description="Disordered" evidence="5">
    <location>
        <begin position="1"/>
        <end position="65"/>
    </location>
</feature>
<feature type="region of interest" description="Disordered" evidence="5">
    <location>
        <begin position="419"/>
        <end position="438"/>
    </location>
</feature>
<dbReference type="GO" id="GO:0000972">
    <property type="term" value="P:transcription-dependent tethering of RNA polymerase II gene DNA at nuclear periphery"/>
    <property type="evidence" value="ECO:0007669"/>
    <property type="project" value="TreeGrafter"/>
</dbReference>
<reference evidence="8" key="1">
    <citation type="submission" date="2019-04" db="EMBL/GenBank/DDBJ databases">
        <title>Sequencing of skin fungus with MAO and IRED activity.</title>
        <authorList>
            <person name="Marsaioli A.J."/>
            <person name="Bonatto J.M.C."/>
            <person name="Reis Junior O."/>
        </authorList>
    </citation>
    <scope>NUCLEOTIDE SEQUENCE</scope>
    <source>
        <strain evidence="8">30M1</strain>
    </source>
</reference>
<dbReference type="OrthoDB" id="338970at2759"/>
<evidence type="ECO:0000313" key="9">
    <source>
        <dbReference type="Proteomes" id="UP000801428"/>
    </source>
</evidence>
<gene>
    <name evidence="8" type="ORF">E8E13_004881</name>
</gene>
<feature type="domain" description="Nucleoporin Nup133/Nup155-like N-terminal" evidence="7">
    <location>
        <begin position="110"/>
        <end position="554"/>
    </location>
</feature>
<dbReference type="Pfam" id="PF03177">
    <property type="entry name" value="Nucleoporin_C"/>
    <property type="match status" value="1"/>
</dbReference>
<evidence type="ECO:0000259" key="6">
    <source>
        <dbReference type="Pfam" id="PF03177"/>
    </source>
</evidence>
<evidence type="ECO:0000256" key="5">
    <source>
        <dbReference type="SAM" id="MobiDB-lite"/>
    </source>
</evidence>
<sequence length="1376" mass="154351">MNFAIPTTPQRPTPGMFVNTPAPNRGGLVRQPSMTQQRQPSMAQPQQQQQQPPAQQTAQALPPPPVESAIERAARTINTMLDRDNRYPPLEAYVGQGISGEYELPITPAWAPFQKLRTYKLPEAVFEQVDLTQMSTQIGLFAEINHAWVVVDNQVYLWDYTHPNPELVGFEEQPSNITCVKLVKPRAKVFVDTIEYLLVVATVTDIFLIAVECQRGPEGVHGITLYRTGLSTSVRRITVSAIAGSDKTGRIFFGDQGTEDVYELNYQQEDRWFSSKCSKTNHVSKAVGLPALPFYGTTQQAGTVQMIVDDTRNLLYTLSTNSTVKIYHMRAPGTLECVITRTVSSLQTMCSHIIRQSEALNNMKIVTLSPITRTEADDLSLMATTSTGCRLYLSTTSGGWSSDSTSAPSSMQVRHIRFPPDDGQTPQQSNSTQLQPYQGGVPVGFNSKYLKETERGQRFAPGAFLSFVLKPENGNRQTLFISAPHSGLLGQRESSEPARFTETGVSMDFNGTIQDMGQVSEPFSARNEPLGFGNELATQFDKPHQEYAIITSYSIETVRRKRLVDIFAAIIKQGGGQEGTEAEIKKLARQYGLAETAATALAVACNQGSDVGPDSRIAKITDPEVTEFARKVFIEFGGKAHLTESATVEGPSVDNVRASPRHDGIAMYVARLVRSIWHAPVIKEEATPAGPLLASAVPVTKLQDVQRALMDLQKFLDDNKPFIEGLAGPEALGRVSSRQEEIELQGEHRALTSLVTLINDIVEGISFVLVLFEERLEDVLAQLDPNSQAMVRRMTFQALFSVKDGRELAKDLVKAIVNRSIAKGSNVESVAEALRRKCGSFCSADDVMIFRGQEAVKKAADLGGNAERGRLLLNDSLGLFEQVAKSLTFDNLASTINQYIELEFYAGAIKLALKVAQEWDRGNRALSWIRDRDDPSVDPNDVRREFWEKRTACYDLILRVIEAVDRAYNSQGPVPEGVVSPVTRRKFEAYEQINNSEDEVFQNYLYDWYMQQGWAERLLEINSPFVVEYLRQSSEKEVAHADLLWRYYAHYNDYLSAAETQYQLAKSTLDLPLEKRIEYLSFAKANASTRMTGFSETGVRNRQSRQELLRNIADHLDIANIQDDILGKLKGDDRLARDPARKEHVLALLNGQIQPLDELYHNYADQAGYYDVCLLIYHAADHRNIPDIRNTWSNLIEQVHKQGLAERVAQPWERLAIKVEEIGRRVNMNENVFPINIVLQLLLQYDLEYYTHDATSNARDQILNANITWPIDVLIRLNAPFEYLVATFEALWYAQEPPFTGRNKKLLYKWSIYTIEQWGLTSRRSGALFGSAENAIGLAEFLRVVLGSDTLGRDADDQQWLQRARDVRDLVEEAAR</sequence>